<evidence type="ECO:0000256" key="1">
    <source>
        <dbReference type="SAM" id="SignalP"/>
    </source>
</evidence>
<accession>A0A388TD10</accession>
<reference evidence="2 3" key="1">
    <citation type="journal article" date="2019" name="ISME J.">
        <title>Genome analyses of uncultured TG2/ZB3 bacteria in 'Margulisbacteria' specifically attached to ectosymbiotic spirochetes of protists in the termite gut.</title>
        <authorList>
            <person name="Utami Y.D."/>
            <person name="Kuwahara H."/>
            <person name="Igai K."/>
            <person name="Murakami T."/>
            <person name="Sugaya K."/>
            <person name="Morikawa T."/>
            <person name="Nagura Y."/>
            <person name="Yuki M."/>
            <person name="Deevong P."/>
            <person name="Inoue T."/>
            <person name="Kihara K."/>
            <person name="Lo N."/>
            <person name="Yamada A."/>
            <person name="Ohkuma M."/>
            <person name="Hongoh Y."/>
        </authorList>
    </citation>
    <scope>NUCLEOTIDE SEQUENCE [LARGE SCALE GENOMIC DNA]</scope>
    <source>
        <strain evidence="2">NkOx7-01</strain>
    </source>
</reference>
<name>A0A388TD10_TERA1</name>
<proteinExistence type="predicted"/>
<dbReference type="Proteomes" id="UP000269352">
    <property type="component" value="Unassembled WGS sequence"/>
</dbReference>
<protein>
    <submittedName>
        <fullName evidence="2">Signal transduction protein</fullName>
    </submittedName>
</protein>
<feature type="chain" id="PRO_5017204800" evidence="1">
    <location>
        <begin position="18"/>
        <end position="431"/>
    </location>
</feature>
<dbReference type="AlphaFoldDB" id="A0A388TD10"/>
<organism evidence="2 3">
    <name type="scientific">Termititenax aidoneus</name>
    <dbReference type="NCBI Taxonomy" id="2218524"/>
    <lineage>
        <taxon>Bacteria</taxon>
        <taxon>Bacillati</taxon>
        <taxon>Candidatus Margulisiibacteriota</taxon>
        <taxon>Candidatus Termititenacia</taxon>
        <taxon>Candidatus Termititenacales</taxon>
        <taxon>Candidatus Termititenacaceae</taxon>
        <taxon>Candidatus Termititenax</taxon>
    </lineage>
</organism>
<gene>
    <name evidence="2" type="ORF">NO1_1903</name>
</gene>
<dbReference type="EMBL" id="BGZN01000085">
    <property type="protein sequence ID" value="GBR74782.1"/>
    <property type="molecule type" value="Genomic_DNA"/>
</dbReference>
<dbReference type="Gene3D" id="2.40.160.60">
    <property type="entry name" value="Outer membrane protein transport protein (OMPP1/FadL/TodX)"/>
    <property type="match status" value="1"/>
</dbReference>
<evidence type="ECO:0000313" key="2">
    <source>
        <dbReference type="EMBL" id="GBR74782.1"/>
    </source>
</evidence>
<comment type="caution">
    <text evidence="2">The sequence shown here is derived from an EMBL/GenBank/DDBJ whole genome shotgun (WGS) entry which is preliminary data.</text>
</comment>
<keyword evidence="3" id="KW-1185">Reference proteome</keyword>
<feature type="signal peptide" evidence="1">
    <location>
        <begin position="1"/>
        <end position="17"/>
    </location>
</feature>
<evidence type="ECO:0000313" key="3">
    <source>
        <dbReference type="Proteomes" id="UP000269352"/>
    </source>
</evidence>
<sequence>MKKILAILLISALGFTAARPLAYYSPKRLGMGGAGTAVVEKESSYFYNPAHAAAIKNSFHMPTLLFVPNTFYYNADNTPIISITSDSDDGDDKDSNTVETFRKIIPARASAGGSYSTGGVFSFEGVGSFAVGAYGNGRLDVDILNRLSPRFDMTGYGDGVMALSYAREIPLEPFLPEDPEAFSLLKPLKSPLVGITLKNIARASLYNVAEDEEMLSLEVLELLGEDATPPISGRVGGGLGLDLGAQTGIDTPAGTVTAAVVLNNLFTTLQGTQYEFVTSNEDLDNFDASAYQQTIPFTATFGLALRASPFANPPFQPADEASDNLPFFSQTFKYTYQALNFLLPDTTYAADFDFIAPDSTFFQRLHLGLEQPYFDGLIDLRLGLNQGYPTIGVGANLGWYHLGLLYYTEELGREIGQRPISYYVLHSSFVF</sequence>
<keyword evidence="1" id="KW-0732">Signal</keyword>